<evidence type="ECO:0000313" key="7">
    <source>
        <dbReference type="EMBL" id="MCP9198451.1"/>
    </source>
</evidence>
<keyword evidence="8" id="KW-1185">Reference proteome</keyword>
<dbReference type="NCBIfam" id="TIGR04183">
    <property type="entry name" value="Por_Secre_tail"/>
    <property type="match status" value="1"/>
</dbReference>
<accession>A0A9X2KX78</accession>
<gene>
    <name evidence="7" type="ORF">MKO06_00925</name>
</gene>
<feature type="domain" description="HYR" evidence="6">
    <location>
        <begin position="112"/>
        <end position="202"/>
    </location>
</feature>
<dbReference type="InterPro" id="IPR000601">
    <property type="entry name" value="PKD_dom"/>
</dbReference>
<dbReference type="EMBL" id="JANCNS010000001">
    <property type="protein sequence ID" value="MCP9198451.1"/>
    <property type="molecule type" value="Genomic_DNA"/>
</dbReference>
<dbReference type="GO" id="GO:0004553">
    <property type="term" value="F:hydrolase activity, hydrolyzing O-glycosyl compounds"/>
    <property type="evidence" value="ECO:0007669"/>
    <property type="project" value="UniProtKB-ARBA"/>
</dbReference>
<dbReference type="Pfam" id="PF13385">
    <property type="entry name" value="Laminin_G_3"/>
    <property type="match status" value="1"/>
</dbReference>
<protein>
    <submittedName>
        <fullName evidence="7">HYR domain-containing protein</fullName>
    </submittedName>
</protein>
<name>A0A9X2KX78_9FLAO</name>
<dbReference type="Gene3D" id="2.60.40.740">
    <property type="match status" value="1"/>
</dbReference>
<comment type="caution">
    <text evidence="7">The sequence shown here is derived from an EMBL/GenBank/DDBJ whole genome shotgun (WGS) entry which is preliminary data.</text>
</comment>
<dbReference type="Pfam" id="PF02494">
    <property type="entry name" value="HYR"/>
    <property type="match status" value="2"/>
</dbReference>
<evidence type="ECO:0000256" key="4">
    <source>
        <dbReference type="SAM" id="MobiDB-lite"/>
    </source>
</evidence>
<dbReference type="InterPro" id="IPR006558">
    <property type="entry name" value="LamG-like"/>
</dbReference>
<dbReference type="SUPFAM" id="SSF49899">
    <property type="entry name" value="Concanavalin A-like lectins/glucanases"/>
    <property type="match status" value="1"/>
</dbReference>
<dbReference type="PROSITE" id="PS50825">
    <property type="entry name" value="HYR"/>
    <property type="match status" value="3"/>
</dbReference>
<sequence length="2252" mass="240942">MHKTTFGPRIHYVLKFALLIFTLSSWTGAELFGQISISETVQPATCSDSSDGSIVISVSGGTGSYTYSWSGPNNFSSTDKNISNIAPGEYSLTVTDTGDSTSKTSTITVGYNDSEDPTITAPSNKTVNSSDDGTGDCTTTVDLGNPAISDNCEIDILVAYVNGTAINEETYDFTVGNTTVTWEVTDVAGNSSTATQTVTVIDNENPTITVPADITTDSNPDQCYATGINLGSENATDNCTIASITNDAPSQFPVGETIVTWTVTDEAGNSTTAIQRVTVEDNTAPKITAPANIATVTNSDSCFATNVNLGSETTSDNCNVASVSNDAPTEFPVGVTTVTWTVTDEAGNTATDTQTVTVTDETSPGITAPADLEVDADSDSCFATGIDLGTPSSSDNCDTPSVSNDAPTQFPLGETIVTWTAEDTAGNSTTVIQKITVSDNTAPEITAPADFTADADSDSCFATGLDLGTETVNDNCGVASVTNDAPAQFPLGETTVTWTVTDDSGNTATDIQVVTIVDNTLPVITVPGTITSTNDPGLCEAGVNITTPAASDNCSVTSPSGTRDDGLGLDEPYPVGTTIITWNVTDENGNAAAPVEQEIIVTDDEAPEVPALENITWGCEYTVEAPEANDNCDGIIIGNPNRSTTFTSSGSITWTFTDSAGNSSEVTQEITLTPIEIDENDITVVDVLCNGLATGEVEATATGGVAPLTYDWGSLGTGARKTDLPAGTYTVIVTDANGCEAEPVSVTITEPDTFIEVTSVNTTTGCVGENNGTATVTAQGGTGAYTYLWEDGQTTQTATGLAPGQHTVTITDANGCTKERTVTVSQPVLLEITGFLTTETTSFGSATGTATAQVSGGTPNYTFAWTGPDGTTYTGQTASGLAAGEYSVTVTDANGCTATETVIVVDSVEAIILPTSVCKDAEDLIRTSTFSVEGGSATGGSGEYEYSWDFGDGNGLQENIGPGPHEVKYNEIGDKQITLIVEDSEGRTFQQTIIQYVGGCFSNDCGSSDLGVGDFYIGLDDANGTPVTSANCNSSDSKFLYIKVPSNPKRYSLQVEIIYSIEDIETGEIVNDKLLGCFYEKEDVPDNAKTFELNYNCSDNIEIKGIYLTFQVNKERKCGASQGNGNNPKCYSTNNEATVSSPLYGVAFGSQLLCNGASNGTITSRASGGSGDYTFELFSVTDNQTVRVPQENNIFNQLPAGIYKVIVNDGQETFTTQEVEITEPSDPLQAETNHTNVTCFGGNDGTASVQATGGTPNYIYVWEDGQTGQTATNLAAGEYEVRIIDANGCEITEIVTIEQPAEIIANAGPDQVLGCGFSSTSLAAVPGTDENGDPNTGTWSIVNGPSGGSFVDVSDPVTRFSGNQGTYTLRWSADCGKTDDVKITISNCNTLDFDGVNDHVNFGNNYGMDEANSFTFEAWIKPKSNDGIRTILSKKDISNPSAGGFDLILNNGKPTFRGLSSNTSFTDETIGTSRWYHIAVTFNGADASLFVDGILMKTIGGGSNPGATDAPFLLGAVYDSSSPNNPKNFFHGWMEEVRIWSKALNAEQIRILMNQHLSLDSSPVRGQTIPTEATGLAWSDLDGYYPLVPGEVSNGVTRDMATNKINGKLVNITTTQKTTAPLPYISAANGSWRTKNSWKEPTVWDVPNSTGINGDTIYWNVAETSHNLKSAYRDIVLLGLVIKSGSNESSKINMEGSVNEVTGNELYVSHYLKLNGVIDLNGESQLVQPEGSELEVTSSGYVYRDQQGTRNSFNYNYWSSPVSTISTTANNSGFSLKNVLFDGSSSTPKDISFNGQYHWADAANYSGLTRISTYWLYTFRGVADDYSEWHRFSENTVLPAGTGYTMKGTRGWVPVSDRQNYTFKGKPNNGNISQNISPGQNLLIGNPYPSAIDANKFIEDNLDNFNGSVYYWDHFGPENSHYLVEYVGGYAVFNLSGGVEAATSSDARINNNNAVGSKTPGKFIPVGQAFFVNSIDATNASSIVFKNSHRAFRKESSGDSQFLSQEYPTKDNKQRDYQKDSRYKIRLNFKSPKGFLRQILVTADSKTTANFDIGYDAPLIDNFPEDMYWMINDREYVIQAVPNFNLNQVLPLGVKIAKEGEFEIELHKLENFTKEINIYIHDKKEDTYHNLLSGNFKVQSDAGTFDDRYELVFQKPQDEIVDKPVIPLPEDEWILVDYHKETDEIMVGNPDLLPIEMVELFSLGGQKIMTFNNVQTQKNVALPINRKLSSSVYIVRVYSKGKEQSKKIIISN</sequence>
<evidence type="ECO:0000313" key="8">
    <source>
        <dbReference type="Proteomes" id="UP001155280"/>
    </source>
</evidence>
<dbReference type="PROSITE" id="PS50093">
    <property type="entry name" value="PKD"/>
    <property type="match status" value="1"/>
</dbReference>
<dbReference type="InterPro" id="IPR003410">
    <property type="entry name" value="HYR_dom"/>
</dbReference>
<feature type="region of interest" description="Disordered" evidence="4">
    <location>
        <begin position="112"/>
        <end position="133"/>
    </location>
</feature>
<dbReference type="InterPro" id="IPR026444">
    <property type="entry name" value="Secre_tail"/>
</dbReference>
<keyword evidence="1" id="KW-0732">Signal</keyword>
<dbReference type="InterPro" id="IPR035986">
    <property type="entry name" value="PKD_dom_sf"/>
</dbReference>
<dbReference type="Gene3D" id="2.40.10.10">
    <property type="entry name" value="Trypsin-like serine proteases"/>
    <property type="match status" value="1"/>
</dbReference>
<reference evidence="7" key="1">
    <citation type="submission" date="2022-07" db="EMBL/GenBank/DDBJ databases">
        <title>Gramela sediminis sp. nov., isolated from deep-sea sediment of the Indian Ocean.</title>
        <authorList>
            <person name="Shi H."/>
        </authorList>
    </citation>
    <scope>NUCLEOTIDE SEQUENCE</scope>
    <source>
        <strain evidence="7">GC03-9</strain>
    </source>
</reference>
<dbReference type="PANTHER" id="PTHR24273">
    <property type="entry name" value="FI04643P-RELATED"/>
    <property type="match status" value="1"/>
</dbReference>
<feature type="domain" description="HYR" evidence="6">
    <location>
        <begin position="280"/>
        <end position="360"/>
    </location>
</feature>
<proteinExistence type="predicted"/>
<feature type="compositionally biased region" description="Polar residues" evidence="4">
    <location>
        <begin position="120"/>
        <end position="130"/>
    </location>
</feature>
<dbReference type="InterPro" id="IPR043504">
    <property type="entry name" value="Peptidase_S1_PA_chymotrypsin"/>
</dbReference>
<keyword evidence="2" id="KW-0677">Repeat</keyword>
<evidence type="ECO:0000259" key="6">
    <source>
        <dbReference type="PROSITE" id="PS50825"/>
    </source>
</evidence>
<evidence type="ECO:0000256" key="2">
    <source>
        <dbReference type="ARBA" id="ARBA00022737"/>
    </source>
</evidence>
<evidence type="ECO:0000256" key="3">
    <source>
        <dbReference type="ARBA" id="ARBA00023157"/>
    </source>
</evidence>
<dbReference type="SUPFAM" id="SSF49299">
    <property type="entry name" value="PKD domain"/>
    <property type="match status" value="1"/>
</dbReference>
<dbReference type="Proteomes" id="UP001155280">
    <property type="component" value="Unassembled WGS sequence"/>
</dbReference>
<dbReference type="RefSeq" id="WP_241550461.1">
    <property type="nucleotide sequence ID" value="NZ_JANCNS010000001.1"/>
</dbReference>
<evidence type="ECO:0000259" key="5">
    <source>
        <dbReference type="PROSITE" id="PS50093"/>
    </source>
</evidence>
<dbReference type="InterPro" id="IPR013783">
    <property type="entry name" value="Ig-like_fold"/>
</dbReference>
<dbReference type="InterPro" id="IPR013320">
    <property type="entry name" value="ConA-like_dom_sf"/>
</dbReference>
<dbReference type="SMART" id="SM00560">
    <property type="entry name" value="LamGL"/>
    <property type="match status" value="1"/>
</dbReference>
<dbReference type="PANTHER" id="PTHR24273:SF32">
    <property type="entry name" value="HYALIN"/>
    <property type="match status" value="1"/>
</dbReference>
<organism evidence="7 8">
    <name type="scientific">Christiangramia oceanisediminis</name>
    <dbReference type="NCBI Taxonomy" id="2920386"/>
    <lineage>
        <taxon>Bacteria</taxon>
        <taxon>Pseudomonadati</taxon>
        <taxon>Bacteroidota</taxon>
        <taxon>Flavobacteriia</taxon>
        <taxon>Flavobacteriales</taxon>
        <taxon>Flavobacteriaceae</taxon>
        <taxon>Christiangramia</taxon>
    </lineage>
</organism>
<feature type="compositionally biased region" description="Polar residues" evidence="4">
    <location>
        <begin position="1998"/>
        <end position="2007"/>
    </location>
</feature>
<dbReference type="Pfam" id="PF13573">
    <property type="entry name" value="SprB"/>
    <property type="match status" value="6"/>
</dbReference>
<dbReference type="InterPro" id="IPR025667">
    <property type="entry name" value="SprB_repeat"/>
</dbReference>
<dbReference type="Gene3D" id="2.60.40.10">
    <property type="entry name" value="Immunoglobulins"/>
    <property type="match status" value="3"/>
</dbReference>
<dbReference type="Gene3D" id="2.60.120.200">
    <property type="match status" value="1"/>
</dbReference>
<dbReference type="GO" id="GO:0005975">
    <property type="term" value="P:carbohydrate metabolic process"/>
    <property type="evidence" value="ECO:0007669"/>
    <property type="project" value="UniProtKB-ARBA"/>
</dbReference>
<feature type="domain" description="HYR" evidence="6">
    <location>
        <begin position="517"/>
        <end position="603"/>
    </location>
</feature>
<keyword evidence="3" id="KW-1015">Disulfide bond</keyword>
<feature type="domain" description="PKD" evidence="5">
    <location>
        <begin position="935"/>
        <end position="993"/>
    </location>
</feature>
<evidence type="ECO:0000256" key="1">
    <source>
        <dbReference type="ARBA" id="ARBA00022729"/>
    </source>
</evidence>
<feature type="region of interest" description="Disordered" evidence="4">
    <location>
        <begin position="1996"/>
        <end position="2015"/>
    </location>
</feature>